<dbReference type="Gene3D" id="3.30.565.10">
    <property type="entry name" value="Histidine kinase-like ATPase, C-terminal domain"/>
    <property type="match status" value="1"/>
</dbReference>
<keyword evidence="1" id="KW-1133">Transmembrane helix</keyword>
<gene>
    <name evidence="3" type="ORF">BTO16_10400</name>
</gene>
<dbReference type="AlphaFoldDB" id="A0A2S7WFC7"/>
<dbReference type="Pfam" id="PF06580">
    <property type="entry name" value="His_kinase"/>
    <property type="match status" value="1"/>
</dbReference>
<dbReference type="GO" id="GO:0016020">
    <property type="term" value="C:membrane"/>
    <property type="evidence" value="ECO:0007669"/>
    <property type="project" value="InterPro"/>
</dbReference>
<dbReference type="Proteomes" id="UP000239068">
    <property type="component" value="Unassembled WGS sequence"/>
</dbReference>
<protein>
    <recommendedName>
        <fullName evidence="2">Signal transduction histidine kinase internal region domain-containing protein</fullName>
    </recommendedName>
</protein>
<dbReference type="Pfam" id="PF13181">
    <property type="entry name" value="TPR_8"/>
    <property type="match status" value="1"/>
</dbReference>
<evidence type="ECO:0000259" key="2">
    <source>
        <dbReference type="Pfam" id="PF06580"/>
    </source>
</evidence>
<feature type="transmembrane region" description="Helical" evidence="1">
    <location>
        <begin position="358"/>
        <end position="378"/>
    </location>
</feature>
<keyword evidence="1" id="KW-0812">Transmembrane</keyword>
<dbReference type="OrthoDB" id="6190788at2"/>
<dbReference type="SUPFAM" id="SSF48452">
    <property type="entry name" value="TPR-like"/>
    <property type="match status" value="2"/>
</dbReference>
<name>A0A2S7WFC7_9FLAO</name>
<dbReference type="InterPro" id="IPR011990">
    <property type="entry name" value="TPR-like_helical_dom_sf"/>
</dbReference>
<proteinExistence type="predicted"/>
<dbReference type="InterPro" id="IPR036890">
    <property type="entry name" value="HATPase_C_sf"/>
</dbReference>
<comment type="caution">
    <text evidence="3">The sequence shown here is derived from an EMBL/GenBank/DDBJ whole genome shotgun (WGS) entry which is preliminary data.</text>
</comment>
<dbReference type="SUPFAM" id="SSF55874">
    <property type="entry name" value="ATPase domain of HSP90 chaperone/DNA topoisomerase II/histidine kinase"/>
    <property type="match status" value="1"/>
</dbReference>
<organism evidence="3 4">
    <name type="scientific">Polaribacter glomeratus</name>
    <dbReference type="NCBI Taxonomy" id="102"/>
    <lineage>
        <taxon>Bacteria</taxon>
        <taxon>Pseudomonadati</taxon>
        <taxon>Bacteroidota</taxon>
        <taxon>Flavobacteriia</taxon>
        <taxon>Flavobacteriales</taxon>
        <taxon>Flavobacteriaceae</taxon>
    </lineage>
</organism>
<dbReference type="RefSeq" id="WP_105021629.1">
    <property type="nucleotide sequence ID" value="NZ_MSCM01000002.1"/>
</dbReference>
<dbReference type="SMART" id="SM00028">
    <property type="entry name" value="TPR"/>
    <property type="match status" value="5"/>
</dbReference>
<keyword evidence="4" id="KW-1185">Reference proteome</keyword>
<dbReference type="InterPro" id="IPR050640">
    <property type="entry name" value="Bact_2-comp_sensor_kinase"/>
</dbReference>
<dbReference type="InterPro" id="IPR010559">
    <property type="entry name" value="Sig_transdc_His_kin_internal"/>
</dbReference>
<dbReference type="InterPro" id="IPR019734">
    <property type="entry name" value="TPR_rpt"/>
</dbReference>
<reference evidence="3 4" key="1">
    <citation type="submission" date="2016-12" db="EMBL/GenBank/DDBJ databases">
        <title>Trade-off between light-utilization and light-protection in marine flavobacteria.</title>
        <authorList>
            <person name="Kumagai Y."/>
            <person name="Yoshizawa S."/>
            <person name="Kogure K."/>
            <person name="Iwasaki W."/>
        </authorList>
    </citation>
    <scope>NUCLEOTIDE SEQUENCE [LARGE SCALE GENOMIC DNA]</scope>
    <source>
        <strain evidence="3 4">ATCC 43844</strain>
    </source>
</reference>
<keyword evidence="1" id="KW-0472">Membrane</keyword>
<dbReference type="GO" id="GO:0000155">
    <property type="term" value="F:phosphorelay sensor kinase activity"/>
    <property type="evidence" value="ECO:0007669"/>
    <property type="project" value="InterPro"/>
</dbReference>
<evidence type="ECO:0000313" key="3">
    <source>
        <dbReference type="EMBL" id="PQJ76323.1"/>
    </source>
</evidence>
<dbReference type="PANTHER" id="PTHR34220">
    <property type="entry name" value="SENSOR HISTIDINE KINASE YPDA"/>
    <property type="match status" value="1"/>
</dbReference>
<dbReference type="Gene3D" id="1.25.40.10">
    <property type="entry name" value="Tetratricopeptide repeat domain"/>
    <property type="match status" value="1"/>
</dbReference>
<feature type="domain" description="Signal transduction histidine kinase internal region" evidence="2">
    <location>
        <begin position="410"/>
        <end position="490"/>
    </location>
</feature>
<evidence type="ECO:0000256" key="1">
    <source>
        <dbReference type="SAM" id="Phobius"/>
    </source>
</evidence>
<accession>A0A2S7WFC7</accession>
<sequence>MRKIITLLFIINFLQISFAQEKEFERIKQLEKTYKKRDTIRVNFLNQLTKFYTTRNILKNESILNEAIEISKEIGYIQGLTDSYTNLTSFYIQSGNYDEALVLALKVKKTQDSINDVSGLIYTNSSIARIYNHLEESNKSIEIQLENLELLKENPNKNIQAQVHFYLATAYSEVEKYDEAEIQYKAAKAIASDVDFKTGVAIANSSLGVIENKRGNYKSAINYLNQSLLFFKEKNQQANIAHTNLELAVAYANTGRINDAIVANNEAINIYKEQNNLKNLSRTYYELSNYYKQKKDYLNSIKYLQEYYKLKDSIFSKEKISVVKEMQTKYETEKAYKQKELAEQETAISKLESQKNKGLFIGSLIIGSLIFITSLFYFSRLKAKKKAEFIAIELKETQKRLALEKQYKDSELKALKAQMNPHFIFNALNSIQDYIVLNQKNLASDYLGKFADLIRNYLHFSDTGFISIPEEVHNLNLYLELEKLRFEEELEYTFNVDESINSDIIKIPTMLIQPYVENALKHGLLHRKKDRKLMVSMHKYSDEIIECIIEDNGVGREKAKEIKARKVVQHQSFASKATSERLDLLNFGKEQKIGVSILDLKEGDIVLGTKVVLKIPIIKKQI</sequence>
<evidence type="ECO:0000313" key="4">
    <source>
        <dbReference type="Proteomes" id="UP000239068"/>
    </source>
</evidence>
<dbReference type="PANTHER" id="PTHR34220:SF7">
    <property type="entry name" value="SENSOR HISTIDINE KINASE YPDA"/>
    <property type="match status" value="1"/>
</dbReference>
<dbReference type="EMBL" id="MSCM01000002">
    <property type="protein sequence ID" value="PQJ76323.1"/>
    <property type="molecule type" value="Genomic_DNA"/>
</dbReference>